<dbReference type="InterPro" id="IPR002156">
    <property type="entry name" value="RNaseH_domain"/>
</dbReference>
<dbReference type="CDD" id="cd09279">
    <property type="entry name" value="RNase_HI_like"/>
    <property type="match status" value="1"/>
</dbReference>
<dbReference type="Proteomes" id="UP000178272">
    <property type="component" value="Unassembled WGS sequence"/>
</dbReference>
<evidence type="ECO:0000259" key="1">
    <source>
        <dbReference type="PROSITE" id="PS50879"/>
    </source>
</evidence>
<dbReference type="AlphaFoldDB" id="A0A1G1VBH2"/>
<name>A0A1G1VBH2_9BACT</name>
<dbReference type="GO" id="GO:0003676">
    <property type="term" value="F:nucleic acid binding"/>
    <property type="evidence" value="ECO:0007669"/>
    <property type="project" value="InterPro"/>
</dbReference>
<dbReference type="GO" id="GO:0004523">
    <property type="term" value="F:RNA-DNA hybrid ribonuclease activity"/>
    <property type="evidence" value="ECO:0007669"/>
    <property type="project" value="InterPro"/>
</dbReference>
<accession>A0A1G1VBH2</accession>
<dbReference type="PANTHER" id="PTHR46387">
    <property type="entry name" value="POLYNUCLEOTIDYL TRANSFERASE, RIBONUCLEASE H-LIKE SUPERFAMILY PROTEIN"/>
    <property type="match status" value="1"/>
</dbReference>
<evidence type="ECO:0000313" key="2">
    <source>
        <dbReference type="EMBL" id="OGY12783.1"/>
    </source>
</evidence>
<dbReference type="Gene3D" id="3.30.420.10">
    <property type="entry name" value="Ribonuclease H-like superfamily/Ribonuclease H"/>
    <property type="match status" value="1"/>
</dbReference>
<protein>
    <recommendedName>
        <fullName evidence="1">RNase H type-1 domain-containing protein</fullName>
    </recommendedName>
</protein>
<dbReference type="SUPFAM" id="SSF53098">
    <property type="entry name" value="Ribonuclease H-like"/>
    <property type="match status" value="1"/>
</dbReference>
<sequence>MSGIIIHCDGASRGNPGSAAAAFVVIDNGEVVYKSGKLLGETTNNVAEYSAVIEALSWLRLDRSWLAGKTETLTFVLDSQLIVNQLNGVYKIKNLTLQKLAYTAKKLEKDIGQKIFYKNVPRAQNYRADTLVNQILDGEFTG</sequence>
<evidence type="ECO:0000313" key="3">
    <source>
        <dbReference type="Proteomes" id="UP000178272"/>
    </source>
</evidence>
<dbReference type="STRING" id="1797517.A3F61_01565"/>
<dbReference type="InterPro" id="IPR036397">
    <property type="entry name" value="RNaseH_sf"/>
</dbReference>
<proteinExistence type="predicted"/>
<dbReference type="EMBL" id="MHCA01000006">
    <property type="protein sequence ID" value="OGY12783.1"/>
    <property type="molecule type" value="Genomic_DNA"/>
</dbReference>
<dbReference type="Pfam" id="PF13456">
    <property type="entry name" value="RVT_3"/>
    <property type="match status" value="1"/>
</dbReference>
<feature type="domain" description="RNase H type-1" evidence="1">
    <location>
        <begin position="1"/>
        <end position="137"/>
    </location>
</feature>
<comment type="caution">
    <text evidence="2">The sequence shown here is derived from an EMBL/GenBank/DDBJ whole genome shotgun (WGS) entry which is preliminary data.</text>
</comment>
<dbReference type="InterPro" id="IPR012337">
    <property type="entry name" value="RNaseH-like_sf"/>
</dbReference>
<gene>
    <name evidence="2" type="ORF">A3F61_01565</name>
</gene>
<organism evidence="2 3">
    <name type="scientific">Candidatus Blackburnbacteria bacterium RIFCSPHIGHO2_12_FULL_41_13b</name>
    <dbReference type="NCBI Taxonomy" id="1797517"/>
    <lineage>
        <taxon>Bacteria</taxon>
        <taxon>Candidatus Blackburniibacteriota</taxon>
    </lineage>
</organism>
<reference evidence="2 3" key="1">
    <citation type="journal article" date="2016" name="Nat. Commun.">
        <title>Thousands of microbial genomes shed light on interconnected biogeochemical processes in an aquifer system.</title>
        <authorList>
            <person name="Anantharaman K."/>
            <person name="Brown C.T."/>
            <person name="Hug L.A."/>
            <person name="Sharon I."/>
            <person name="Castelle C.J."/>
            <person name="Probst A.J."/>
            <person name="Thomas B.C."/>
            <person name="Singh A."/>
            <person name="Wilkins M.J."/>
            <person name="Karaoz U."/>
            <person name="Brodie E.L."/>
            <person name="Williams K.H."/>
            <person name="Hubbard S.S."/>
            <person name="Banfield J.F."/>
        </authorList>
    </citation>
    <scope>NUCLEOTIDE SEQUENCE [LARGE SCALE GENOMIC DNA]</scope>
</reference>
<dbReference type="PROSITE" id="PS50879">
    <property type="entry name" value="RNASE_H_1"/>
    <property type="match status" value="1"/>
</dbReference>